<dbReference type="Proteomes" id="UP000692954">
    <property type="component" value="Unassembled WGS sequence"/>
</dbReference>
<evidence type="ECO:0000256" key="1">
    <source>
        <dbReference type="SAM" id="Phobius"/>
    </source>
</evidence>
<proteinExistence type="predicted"/>
<sequence>MLQQIKKSRWLQGAYDLERKSNCSFNMIKESRKQQKDWRHQRNMKKVKLYKNLVGMMVVMNNNKKNRQKKIKRVSYQMLYLKQQQMILLWNLIKEILLYLMFATMISYWFKKIQKICLLRLIRRI</sequence>
<protein>
    <recommendedName>
        <fullName evidence="4">Transmembrane protein</fullName>
    </recommendedName>
</protein>
<dbReference type="EMBL" id="CAJJDN010000146">
    <property type="protein sequence ID" value="CAD8123682.1"/>
    <property type="molecule type" value="Genomic_DNA"/>
</dbReference>
<keyword evidence="1" id="KW-0812">Transmembrane</keyword>
<keyword evidence="1" id="KW-0472">Membrane</keyword>
<evidence type="ECO:0008006" key="4">
    <source>
        <dbReference type="Google" id="ProtNLM"/>
    </source>
</evidence>
<dbReference type="AlphaFoldDB" id="A0A8S1R901"/>
<comment type="caution">
    <text evidence="2">The sequence shown here is derived from an EMBL/GenBank/DDBJ whole genome shotgun (WGS) entry which is preliminary data.</text>
</comment>
<name>A0A8S1R901_9CILI</name>
<gene>
    <name evidence="2" type="ORF">PSON_ATCC_30995.1.T1460108</name>
</gene>
<organism evidence="2 3">
    <name type="scientific">Paramecium sonneborni</name>
    <dbReference type="NCBI Taxonomy" id="65129"/>
    <lineage>
        <taxon>Eukaryota</taxon>
        <taxon>Sar</taxon>
        <taxon>Alveolata</taxon>
        <taxon>Ciliophora</taxon>
        <taxon>Intramacronucleata</taxon>
        <taxon>Oligohymenophorea</taxon>
        <taxon>Peniculida</taxon>
        <taxon>Parameciidae</taxon>
        <taxon>Paramecium</taxon>
    </lineage>
</organism>
<feature type="transmembrane region" description="Helical" evidence="1">
    <location>
        <begin position="87"/>
        <end position="110"/>
    </location>
</feature>
<evidence type="ECO:0000313" key="2">
    <source>
        <dbReference type="EMBL" id="CAD8123682.1"/>
    </source>
</evidence>
<accession>A0A8S1R901</accession>
<reference evidence="2" key="1">
    <citation type="submission" date="2021-01" db="EMBL/GenBank/DDBJ databases">
        <authorList>
            <consortium name="Genoscope - CEA"/>
            <person name="William W."/>
        </authorList>
    </citation>
    <scope>NUCLEOTIDE SEQUENCE</scope>
</reference>
<keyword evidence="1" id="KW-1133">Transmembrane helix</keyword>
<evidence type="ECO:0000313" key="3">
    <source>
        <dbReference type="Proteomes" id="UP000692954"/>
    </source>
</evidence>
<keyword evidence="3" id="KW-1185">Reference proteome</keyword>